<keyword evidence="2" id="KW-1185">Reference proteome</keyword>
<sequence length="74" mass="8628">MIRNASKISTAIARHYEAQGYMAALRLDNRKPIVQAIREEINDFGDNTLFENPQRVIMFWGAGFARGMRDRRDR</sequence>
<evidence type="ECO:0000313" key="1">
    <source>
        <dbReference type="EMBL" id="CAB3754810.1"/>
    </source>
</evidence>
<name>A0A6J5DKK0_9BURK</name>
<organism evidence="1 2">
    <name type="scientific">Paraburkholderia solisilvae</name>
    <dbReference type="NCBI Taxonomy" id="624376"/>
    <lineage>
        <taxon>Bacteria</taxon>
        <taxon>Pseudomonadati</taxon>
        <taxon>Pseudomonadota</taxon>
        <taxon>Betaproteobacteria</taxon>
        <taxon>Burkholderiales</taxon>
        <taxon>Burkholderiaceae</taxon>
        <taxon>Paraburkholderia</taxon>
    </lineage>
</organism>
<reference evidence="1 2" key="1">
    <citation type="submission" date="2020-04" db="EMBL/GenBank/DDBJ databases">
        <authorList>
            <person name="De Canck E."/>
        </authorList>
    </citation>
    <scope>NUCLEOTIDE SEQUENCE [LARGE SCALE GENOMIC DNA]</scope>
    <source>
        <strain evidence="1 2">LMG 29739</strain>
    </source>
</reference>
<dbReference type="AlphaFoldDB" id="A0A6J5DKK0"/>
<dbReference type="EMBL" id="CADIKF010000012">
    <property type="protein sequence ID" value="CAB3754810.1"/>
    <property type="molecule type" value="Genomic_DNA"/>
</dbReference>
<accession>A0A6J5DKK0</accession>
<dbReference type="Proteomes" id="UP000494329">
    <property type="component" value="Unassembled WGS sequence"/>
</dbReference>
<proteinExistence type="predicted"/>
<dbReference type="RefSeq" id="WP_175110771.1">
    <property type="nucleotide sequence ID" value="NZ_CADIKF010000012.1"/>
</dbReference>
<evidence type="ECO:0000313" key="2">
    <source>
        <dbReference type="Proteomes" id="UP000494329"/>
    </source>
</evidence>
<gene>
    <name evidence="1" type="ORF">LMG29739_02036</name>
</gene>
<protein>
    <submittedName>
        <fullName evidence="1">Uncharacterized protein</fullName>
    </submittedName>
</protein>